<dbReference type="AlphaFoldDB" id="A0A133KPY5"/>
<gene>
    <name evidence="2" type="ORF">HMPREF3213_01925</name>
</gene>
<dbReference type="Proteomes" id="UP000070376">
    <property type="component" value="Unassembled WGS sequence"/>
</dbReference>
<feature type="transmembrane region" description="Helical" evidence="1">
    <location>
        <begin position="12"/>
        <end position="29"/>
    </location>
</feature>
<dbReference type="PATRIC" id="fig|1398.22.peg.1927"/>
<evidence type="ECO:0000313" key="2">
    <source>
        <dbReference type="EMBL" id="KWZ81608.1"/>
    </source>
</evidence>
<feature type="transmembrane region" description="Helical" evidence="1">
    <location>
        <begin position="41"/>
        <end position="62"/>
    </location>
</feature>
<keyword evidence="1" id="KW-1133">Transmembrane helix</keyword>
<sequence>MKDKRAGSARAFCLFFTRVWYMLIRIRAYDVIVQAEKRGSSLGRVAFCFLMAGVVLFAAMVRHMLLYQKRRIYPPRKIIRKRIAFFGTAGMVFLLLAALFHLF</sequence>
<comment type="caution">
    <text evidence="2">The sequence shown here is derived from an EMBL/GenBank/DDBJ whole genome shotgun (WGS) entry which is preliminary data.</text>
</comment>
<proteinExistence type="predicted"/>
<evidence type="ECO:0000256" key="1">
    <source>
        <dbReference type="SAM" id="Phobius"/>
    </source>
</evidence>
<reference evidence="3" key="1">
    <citation type="submission" date="2016-01" db="EMBL/GenBank/DDBJ databases">
        <authorList>
            <person name="Mitreva M."/>
            <person name="Pepin K.H."/>
            <person name="Mihindukulasuriya K.A."/>
            <person name="Fulton R."/>
            <person name="Fronick C."/>
            <person name="O'Laughlin M."/>
            <person name="Miner T."/>
            <person name="Herter B."/>
            <person name="Rosa B.A."/>
            <person name="Cordes M."/>
            <person name="Tomlinson C."/>
            <person name="Wollam A."/>
            <person name="Palsikar V.B."/>
            <person name="Mardis E.R."/>
            <person name="Wilson R.K."/>
        </authorList>
    </citation>
    <scope>NUCLEOTIDE SEQUENCE [LARGE SCALE GENOMIC DNA]</scope>
    <source>
        <strain evidence="3">GED7749B</strain>
    </source>
</reference>
<organism evidence="2 3">
    <name type="scientific">Heyndrickxia coagulans</name>
    <name type="common">Weizmannia coagulans</name>
    <dbReference type="NCBI Taxonomy" id="1398"/>
    <lineage>
        <taxon>Bacteria</taxon>
        <taxon>Bacillati</taxon>
        <taxon>Bacillota</taxon>
        <taxon>Bacilli</taxon>
        <taxon>Bacillales</taxon>
        <taxon>Bacillaceae</taxon>
        <taxon>Heyndrickxia</taxon>
    </lineage>
</organism>
<feature type="transmembrane region" description="Helical" evidence="1">
    <location>
        <begin position="83"/>
        <end position="102"/>
    </location>
</feature>
<dbReference type="EMBL" id="LRPN01000070">
    <property type="protein sequence ID" value="KWZ81608.1"/>
    <property type="molecule type" value="Genomic_DNA"/>
</dbReference>
<dbReference type="InterPro" id="IPR058724">
    <property type="entry name" value="YhzF"/>
</dbReference>
<keyword evidence="1" id="KW-0812">Transmembrane</keyword>
<protein>
    <submittedName>
        <fullName evidence="2">Uncharacterized protein</fullName>
    </submittedName>
</protein>
<accession>A0A133KPY5</accession>
<name>A0A133KPY5_HEYCO</name>
<evidence type="ECO:0000313" key="3">
    <source>
        <dbReference type="Proteomes" id="UP000070376"/>
    </source>
</evidence>
<dbReference type="Pfam" id="PF26302">
    <property type="entry name" value="YhzF"/>
    <property type="match status" value="1"/>
</dbReference>
<keyword evidence="1" id="KW-0472">Membrane</keyword>